<feature type="chain" id="PRO_5025610761" description="Peptidase M12A domain-containing protein" evidence="2">
    <location>
        <begin position="22"/>
        <end position="783"/>
    </location>
</feature>
<accession>A0A6A5S653</accession>
<dbReference type="AlphaFoldDB" id="A0A6A5S653"/>
<evidence type="ECO:0000313" key="3">
    <source>
        <dbReference type="EMBL" id="KAF1935090.1"/>
    </source>
</evidence>
<evidence type="ECO:0008006" key="5">
    <source>
        <dbReference type="Google" id="ProtNLM"/>
    </source>
</evidence>
<dbReference type="Gene3D" id="3.40.390.10">
    <property type="entry name" value="Collagenase (Catalytic Domain)"/>
    <property type="match status" value="1"/>
</dbReference>
<dbReference type="EMBL" id="ML976315">
    <property type="protein sequence ID" value="KAF1935090.1"/>
    <property type="molecule type" value="Genomic_DNA"/>
</dbReference>
<dbReference type="GO" id="GO:0008237">
    <property type="term" value="F:metallopeptidase activity"/>
    <property type="evidence" value="ECO:0007669"/>
    <property type="project" value="InterPro"/>
</dbReference>
<reference evidence="3" key="1">
    <citation type="journal article" date="2020" name="Stud. Mycol.">
        <title>101 Dothideomycetes genomes: a test case for predicting lifestyles and emergence of pathogens.</title>
        <authorList>
            <person name="Haridas S."/>
            <person name="Albert R."/>
            <person name="Binder M."/>
            <person name="Bloem J."/>
            <person name="Labutti K."/>
            <person name="Salamov A."/>
            <person name="Andreopoulos B."/>
            <person name="Baker S."/>
            <person name="Barry K."/>
            <person name="Bills G."/>
            <person name="Bluhm B."/>
            <person name="Cannon C."/>
            <person name="Castanera R."/>
            <person name="Culley D."/>
            <person name="Daum C."/>
            <person name="Ezra D."/>
            <person name="Gonzalez J."/>
            <person name="Henrissat B."/>
            <person name="Kuo A."/>
            <person name="Liang C."/>
            <person name="Lipzen A."/>
            <person name="Lutzoni F."/>
            <person name="Magnuson J."/>
            <person name="Mondo S."/>
            <person name="Nolan M."/>
            <person name="Ohm R."/>
            <person name="Pangilinan J."/>
            <person name="Park H.-J."/>
            <person name="Ramirez L."/>
            <person name="Alfaro M."/>
            <person name="Sun H."/>
            <person name="Tritt A."/>
            <person name="Yoshinaga Y."/>
            <person name="Zwiers L.-H."/>
            <person name="Turgeon B."/>
            <person name="Goodwin S."/>
            <person name="Spatafora J."/>
            <person name="Crous P."/>
            <person name="Grigoriev I."/>
        </authorList>
    </citation>
    <scope>NUCLEOTIDE SEQUENCE</scope>
    <source>
        <strain evidence="3">CBS 161.51</strain>
    </source>
</reference>
<proteinExistence type="predicted"/>
<keyword evidence="4" id="KW-1185">Reference proteome</keyword>
<feature type="region of interest" description="Disordered" evidence="1">
    <location>
        <begin position="343"/>
        <end position="431"/>
    </location>
</feature>
<feature type="signal peptide" evidence="2">
    <location>
        <begin position="1"/>
        <end position="21"/>
    </location>
</feature>
<sequence>MAPSFCTIILSGILATRPVLAGSRAWESSIVYTPPGNAGGLLGSITRNTTNGTGLYAFEEAPEKRWVTINPGDATSDDHLWPDGKISYCYESTETKELFSADLVEARILWENSGLGAGFDWEEKDSSFCNNAANRPKFLLIVKSDGLSCTTGLPPLNKMNGDRGPLMRLTADLDIGKQNLVANFAHQMGHAWGLHHEHQNPAWWSSDYAAAGGNIFSASNFKCENLADYASVSQKLTAEQMKKACTSRAFAQNYQFSAAEYLPFTDSATYRASKSMDEPDWDSIMIYGTGDSSVLTKPNGDAIKQNIAPSQQDVAGLKQLYSVSPKSKFNRLGSKSNTKLSKFKDIRKKDKDSGCAEADDDDDDGTPTASSSSSMPTATQKVDCKSIGEELMNSAPSPDEPLERRHIDDTLHRRRLEKRKPKSGWACNGKDQNGNDAGKWLMESFNFPPSGSEGFDSVAYGYNSPHSCDNYAWGSAFYELRQYDTEHVLEWSVITNFFTTVNLQYQPDDFVSPDPNDNGKTMNFCRYWRASWDFTRQQYIGNPAPQAGLSSTVTQRKPMEWIAAAYPYKEERKGEEDFLEELTLLQRLINSPAKNNMFSSSAIIKDDTMLELIERRRDKVLPERAPRMAIQNLRSVVGVFKYMQEPEVARIFRDEKVRIGAIIDGIDRTLPQNPRQIDGRPGGLRTFTPWQTLGLGAKWDTYMNDVFATARDKGISFLDDNIQRLNAEYTSQAARDKAIDDPSKSAAERAEIAAWAALRRDIAGYITALETEWANVRNWARPW</sequence>
<name>A0A6A5S653_9PLEO</name>
<protein>
    <recommendedName>
        <fullName evidence="5">Peptidase M12A domain-containing protein</fullName>
    </recommendedName>
</protein>
<dbReference type="OrthoDB" id="3762642at2759"/>
<evidence type="ECO:0000256" key="1">
    <source>
        <dbReference type="SAM" id="MobiDB-lite"/>
    </source>
</evidence>
<dbReference type="Proteomes" id="UP000800038">
    <property type="component" value="Unassembled WGS sequence"/>
</dbReference>
<feature type="compositionally biased region" description="Basic and acidic residues" evidence="1">
    <location>
        <begin position="401"/>
        <end position="411"/>
    </location>
</feature>
<keyword evidence="2" id="KW-0732">Signal</keyword>
<dbReference type="InterPro" id="IPR024079">
    <property type="entry name" value="MetalloPept_cat_dom_sf"/>
</dbReference>
<evidence type="ECO:0000256" key="2">
    <source>
        <dbReference type="SAM" id="SignalP"/>
    </source>
</evidence>
<feature type="compositionally biased region" description="Basic residues" evidence="1">
    <location>
        <begin position="412"/>
        <end position="422"/>
    </location>
</feature>
<organism evidence="3 4">
    <name type="scientific">Clathrospora elynae</name>
    <dbReference type="NCBI Taxonomy" id="706981"/>
    <lineage>
        <taxon>Eukaryota</taxon>
        <taxon>Fungi</taxon>
        <taxon>Dikarya</taxon>
        <taxon>Ascomycota</taxon>
        <taxon>Pezizomycotina</taxon>
        <taxon>Dothideomycetes</taxon>
        <taxon>Pleosporomycetidae</taxon>
        <taxon>Pleosporales</taxon>
        <taxon>Diademaceae</taxon>
        <taxon>Clathrospora</taxon>
    </lineage>
</organism>
<feature type="compositionally biased region" description="Low complexity" evidence="1">
    <location>
        <begin position="366"/>
        <end position="379"/>
    </location>
</feature>
<dbReference type="SUPFAM" id="SSF55486">
    <property type="entry name" value="Metalloproteases ('zincins'), catalytic domain"/>
    <property type="match status" value="1"/>
</dbReference>
<gene>
    <name evidence="3" type="ORF">EJ02DRAFT_416281</name>
</gene>
<feature type="compositionally biased region" description="Basic and acidic residues" evidence="1">
    <location>
        <begin position="343"/>
        <end position="354"/>
    </location>
</feature>
<evidence type="ECO:0000313" key="4">
    <source>
        <dbReference type="Proteomes" id="UP000800038"/>
    </source>
</evidence>